<evidence type="ECO:0000256" key="5">
    <source>
        <dbReference type="ARBA" id="ARBA00048200"/>
    </source>
</evidence>
<evidence type="ECO:0000256" key="3">
    <source>
        <dbReference type="ARBA" id="ARBA00012929"/>
    </source>
</evidence>
<sequence>MKKSVLVTGANGQLGKCIEELSLNFEELNFIFKSSKELDITSFNSAKAIFEKHQFNYCINCAAYTAVDLAEDEKEKAFAVNAEGVKHLAILSKDYNTSLIHISTDFVFDGLKNTPYTETDSPNPINVYGASKLQGEQYIKELLDTYFIFRTSWLYSEYGNNFVKTMLRLSKERQELNVVNDQIGSPTYAKDLAEVILKVIKEDNTNYGMYHFSNKGETSWFGFAQEIFKQKNIQVNLLPTTSENYKTKAKRPMFSVLDNSKSLKKLGVIQKSWKKSLTNCLKLSNS</sequence>
<evidence type="ECO:0000256" key="6">
    <source>
        <dbReference type="RuleBase" id="RU364082"/>
    </source>
</evidence>
<name>A0ABY2G8I9_9FLAO</name>
<comment type="catalytic activity">
    <reaction evidence="5">
        <text>dTDP-beta-L-rhamnose + NADP(+) = dTDP-4-dehydro-beta-L-rhamnose + NADPH + H(+)</text>
        <dbReference type="Rhea" id="RHEA:21796"/>
        <dbReference type="ChEBI" id="CHEBI:15378"/>
        <dbReference type="ChEBI" id="CHEBI:57510"/>
        <dbReference type="ChEBI" id="CHEBI:57783"/>
        <dbReference type="ChEBI" id="CHEBI:58349"/>
        <dbReference type="ChEBI" id="CHEBI:62830"/>
        <dbReference type="EC" id="1.1.1.133"/>
    </reaction>
</comment>
<proteinExistence type="inferred from homology"/>
<feature type="domain" description="RmlD-like substrate binding" evidence="7">
    <location>
        <begin position="4"/>
        <end position="282"/>
    </location>
</feature>
<evidence type="ECO:0000259" key="7">
    <source>
        <dbReference type="Pfam" id="PF04321"/>
    </source>
</evidence>
<dbReference type="CDD" id="cd05254">
    <property type="entry name" value="dTDP_HR_like_SDR_e"/>
    <property type="match status" value="1"/>
</dbReference>
<comment type="caution">
    <text evidence="8">The sequence shown here is derived from an EMBL/GenBank/DDBJ whole genome shotgun (WGS) entry which is preliminary data.</text>
</comment>
<keyword evidence="6" id="KW-0521">NADP</keyword>
<evidence type="ECO:0000256" key="1">
    <source>
        <dbReference type="ARBA" id="ARBA00004781"/>
    </source>
</evidence>
<dbReference type="Proteomes" id="UP000294930">
    <property type="component" value="Unassembled WGS sequence"/>
</dbReference>
<dbReference type="EC" id="1.1.1.133" evidence="3 6"/>
<comment type="similarity">
    <text evidence="2 6">Belongs to the dTDP-4-dehydrorhamnose reductase family.</text>
</comment>
<gene>
    <name evidence="8" type="ORF">A8975_0171</name>
</gene>
<keyword evidence="9" id="KW-1185">Reference proteome</keyword>
<keyword evidence="6" id="KW-0560">Oxidoreductase</keyword>
<comment type="pathway">
    <text evidence="1 6">Carbohydrate biosynthesis; dTDP-L-rhamnose biosynthesis.</text>
</comment>
<evidence type="ECO:0000313" key="8">
    <source>
        <dbReference type="EMBL" id="TDY13578.1"/>
    </source>
</evidence>
<accession>A0ABY2G8I9</accession>
<dbReference type="InterPro" id="IPR029903">
    <property type="entry name" value="RmlD-like-bd"/>
</dbReference>
<dbReference type="InterPro" id="IPR036291">
    <property type="entry name" value="NAD(P)-bd_dom_sf"/>
</dbReference>
<evidence type="ECO:0000256" key="2">
    <source>
        <dbReference type="ARBA" id="ARBA00010944"/>
    </source>
</evidence>
<dbReference type="Gene3D" id="3.90.25.10">
    <property type="entry name" value="UDP-galactose 4-epimerase, domain 1"/>
    <property type="match status" value="1"/>
</dbReference>
<reference evidence="8 9" key="1">
    <citation type="submission" date="2019-03" db="EMBL/GenBank/DDBJ databases">
        <title>Genomic Encyclopedia of Type Strains, Phase III (KMG-III): the genomes of soil and plant-associated and newly described type strains.</title>
        <authorList>
            <person name="Whitman W."/>
        </authorList>
    </citation>
    <scope>NUCLEOTIDE SEQUENCE [LARGE SCALE GENOMIC DNA]</scope>
    <source>
        <strain evidence="8 9">CGMCC 1.10957</strain>
    </source>
</reference>
<dbReference type="InterPro" id="IPR005913">
    <property type="entry name" value="dTDP_dehydrorham_reduct"/>
</dbReference>
<dbReference type="RefSeq" id="WP_134198352.1">
    <property type="nucleotide sequence ID" value="NZ_SOQZ01000001.1"/>
</dbReference>
<dbReference type="Pfam" id="PF04321">
    <property type="entry name" value="RmlD_sub_bind"/>
    <property type="match status" value="1"/>
</dbReference>
<dbReference type="EMBL" id="SOQZ01000001">
    <property type="protein sequence ID" value="TDY13578.1"/>
    <property type="molecule type" value="Genomic_DNA"/>
</dbReference>
<dbReference type="PANTHER" id="PTHR10491">
    <property type="entry name" value="DTDP-4-DEHYDRORHAMNOSE REDUCTASE"/>
    <property type="match status" value="1"/>
</dbReference>
<comment type="function">
    <text evidence="6">Catalyzes the reduction of dTDP-6-deoxy-L-lyxo-4-hexulose to yield dTDP-L-rhamnose.</text>
</comment>
<protein>
    <recommendedName>
        <fullName evidence="4 6">dTDP-4-dehydrorhamnose reductase</fullName>
        <ecNumber evidence="3 6">1.1.1.133</ecNumber>
    </recommendedName>
</protein>
<dbReference type="Gene3D" id="3.40.50.720">
    <property type="entry name" value="NAD(P)-binding Rossmann-like Domain"/>
    <property type="match status" value="1"/>
</dbReference>
<organism evidence="8 9">
    <name type="scientific">Meridianimaribacter flavus</name>
    <dbReference type="NCBI Taxonomy" id="571115"/>
    <lineage>
        <taxon>Bacteria</taxon>
        <taxon>Pseudomonadati</taxon>
        <taxon>Bacteroidota</taxon>
        <taxon>Flavobacteriia</taxon>
        <taxon>Flavobacteriales</taxon>
        <taxon>Flavobacteriaceae</taxon>
        <taxon>Meridianimaribacter</taxon>
    </lineage>
</organism>
<dbReference type="PANTHER" id="PTHR10491:SF4">
    <property type="entry name" value="METHIONINE ADENOSYLTRANSFERASE 2 SUBUNIT BETA"/>
    <property type="match status" value="1"/>
</dbReference>
<dbReference type="SUPFAM" id="SSF51735">
    <property type="entry name" value="NAD(P)-binding Rossmann-fold domains"/>
    <property type="match status" value="1"/>
</dbReference>
<evidence type="ECO:0000256" key="4">
    <source>
        <dbReference type="ARBA" id="ARBA00017099"/>
    </source>
</evidence>
<dbReference type="NCBIfam" id="TIGR01214">
    <property type="entry name" value="rmlD"/>
    <property type="match status" value="1"/>
</dbReference>
<evidence type="ECO:0000313" key="9">
    <source>
        <dbReference type="Proteomes" id="UP000294930"/>
    </source>
</evidence>